<reference evidence="1 2" key="1">
    <citation type="submission" date="2019-04" db="EMBL/GenBank/DDBJ databases">
        <title>Chromosome genome assembly for Takifugu flavidus.</title>
        <authorList>
            <person name="Xiao S."/>
        </authorList>
    </citation>
    <scope>NUCLEOTIDE SEQUENCE [LARGE SCALE GENOMIC DNA]</scope>
    <source>
        <strain evidence="1">HTHZ2018</strain>
        <tissue evidence="1">Muscle</tissue>
    </source>
</reference>
<gene>
    <name evidence="1" type="ORF">D4764_05G0011820</name>
</gene>
<keyword evidence="2" id="KW-1185">Reference proteome</keyword>
<organism evidence="1 2">
    <name type="scientific">Takifugu flavidus</name>
    <name type="common">sansaifugu</name>
    <dbReference type="NCBI Taxonomy" id="433684"/>
    <lineage>
        <taxon>Eukaryota</taxon>
        <taxon>Metazoa</taxon>
        <taxon>Chordata</taxon>
        <taxon>Craniata</taxon>
        <taxon>Vertebrata</taxon>
        <taxon>Euteleostomi</taxon>
        <taxon>Actinopterygii</taxon>
        <taxon>Neopterygii</taxon>
        <taxon>Teleostei</taxon>
        <taxon>Neoteleostei</taxon>
        <taxon>Acanthomorphata</taxon>
        <taxon>Eupercaria</taxon>
        <taxon>Tetraodontiformes</taxon>
        <taxon>Tetradontoidea</taxon>
        <taxon>Tetraodontidae</taxon>
        <taxon>Takifugu</taxon>
    </lineage>
</organism>
<comment type="caution">
    <text evidence="1">The sequence shown here is derived from an EMBL/GenBank/DDBJ whole genome shotgun (WGS) entry which is preliminary data.</text>
</comment>
<evidence type="ECO:0000313" key="2">
    <source>
        <dbReference type="Proteomes" id="UP000324091"/>
    </source>
</evidence>
<dbReference type="Proteomes" id="UP000324091">
    <property type="component" value="Chromosome 5"/>
</dbReference>
<name>A0A5C6N0U4_9TELE</name>
<accession>A0A5C6N0U4</accession>
<evidence type="ECO:0000313" key="1">
    <source>
        <dbReference type="EMBL" id="TWW61092.1"/>
    </source>
</evidence>
<proteinExistence type="predicted"/>
<dbReference type="AlphaFoldDB" id="A0A5C6N0U4"/>
<sequence>MSKPMCPSKLSTSDYLTDRPQHIRLKDITSDTAVRSTGAPQGTVVALLLFTLEEDSGKTAGYFEQCSHTLHTIISNPRSRLSERMLLPKCRTIKNSFVHHATILYNSLTWEEEDIEYGGQLKEVERVAIFRTYCRDKITAPSHITNMDEIPLTFNIPLTHKVEKKGPARWRYAQRGTRSRRSPWFSAATETDRALDDGRRTLLHKDYEAGAGKLCHHMWVDCRRMGYDTVFMYCKSFHKIGAEAEPVVAGSRVPPQCSEGVLALPSCYQNTCRVFFRIGGFNQQQSTSQPSHQ</sequence>
<dbReference type="EMBL" id="RHFK02000018">
    <property type="protein sequence ID" value="TWW61092.1"/>
    <property type="molecule type" value="Genomic_DNA"/>
</dbReference>
<protein>
    <recommendedName>
        <fullName evidence="3">Reverse transcriptase domain-containing protein</fullName>
    </recommendedName>
</protein>
<evidence type="ECO:0008006" key="3">
    <source>
        <dbReference type="Google" id="ProtNLM"/>
    </source>
</evidence>